<dbReference type="HOGENOM" id="CLU_484960_0_0_1"/>
<evidence type="ECO:0000313" key="1">
    <source>
        <dbReference type="EMBL" id="CDO74874.1"/>
    </source>
</evidence>
<evidence type="ECO:0000313" key="2">
    <source>
        <dbReference type="Proteomes" id="UP000029665"/>
    </source>
</evidence>
<name>A0A060SRP4_PYCCI</name>
<proteinExistence type="predicted"/>
<dbReference type="SUPFAM" id="SSF52047">
    <property type="entry name" value="RNI-like"/>
    <property type="match status" value="1"/>
</dbReference>
<sequence length="562" mass="62815">MDILVAARLAAIPREQIQTFSIPLSIFSTTRPHEIIKILRTTHNERALIHRFTDETLASIFSYLLDDLSKNDRILKELSEVCCRWKKIVDENPHLWTSFQFTNERMAIRHAERSRGQLLEVAVNETLRGNRDWVGMLENLNRIGAVLPRVRSLHLTVDAWELATSVYGRVRQYKPSALTTLTVKASTPHLSDGGPVAFSTLTSIGPLMSNLTSLSLIDTRLDVFHQARGTPYNLRSLELTYTSSVAPPSSGTIIALLHRCPLLETLQLRSDAEPFRISAASRIRSISLPRLRTFSFEGLGVRALSHVLGLLDNSSALFETQYELQLSASDPDVLAWFQPQDSEEFGHHQAVAHIGLSFRRPLRGLCMDCTGSLALVLRGTYEPQPLAHDTADVDVSISIKAHGPPANVLCRKLHALPIDVTYVETFDAPSWLGTRWPAQSLEWSTVLEQMPNLTTLVVREPDAIESLCDGLQMFDSETDGFPCPRLSTITMINPVWGGPIYTALLTTMLKLRRDLTTDPYVKDHPLRVSLEYVDIWSSGDQQLLVAAGLTDLVSVRCAPCFY</sequence>
<protein>
    <submittedName>
        <fullName evidence="1">Uncharacterized protein</fullName>
    </submittedName>
</protein>
<accession>A0A060SRP4</accession>
<dbReference type="InterPro" id="IPR032675">
    <property type="entry name" value="LRR_dom_sf"/>
</dbReference>
<dbReference type="OMA" id="RTFTYHA"/>
<keyword evidence="2" id="KW-1185">Reference proteome</keyword>
<dbReference type="AlphaFoldDB" id="A0A060SRP4"/>
<dbReference type="STRING" id="5643.A0A060SRP4"/>
<comment type="caution">
    <text evidence="1">The sequence shown here is derived from an EMBL/GenBank/DDBJ whole genome shotgun (WGS) entry which is preliminary data.</text>
</comment>
<dbReference type="PANTHER" id="PTHR38926">
    <property type="entry name" value="F-BOX DOMAIN CONTAINING PROTEIN, EXPRESSED"/>
    <property type="match status" value="1"/>
</dbReference>
<dbReference type="PANTHER" id="PTHR38926:SF5">
    <property type="entry name" value="F-BOX AND LEUCINE-RICH REPEAT PROTEIN 6"/>
    <property type="match status" value="1"/>
</dbReference>
<dbReference type="EMBL" id="CCBP010000220">
    <property type="protein sequence ID" value="CDO74874.1"/>
    <property type="molecule type" value="Genomic_DNA"/>
</dbReference>
<gene>
    <name evidence="1" type="ORF">BN946_scf185004.g24</name>
</gene>
<dbReference type="Proteomes" id="UP000029665">
    <property type="component" value="Unassembled WGS sequence"/>
</dbReference>
<reference evidence="1" key="1">
    <citation type="submission" date="2014-01" db="EMBL/GenBank/DDBJ databases">
        <title>The genome of the white-rot fungus Pycnoporus cinnabarinus: a basidiomycete model with a versatile arsenal for lignocellulosic biomass breakdown.</title>
        <authorList>
            <person name="Levasseur A."/>
            <person name="Lomascolo A."/>
            <person name="Ruiz-Duenas F.J."/>
            <person name="Uzan E."/>
            <person name="Piumi F."/>
            <person name="Kues U."/>
            <person name="Ram A.F.J."/>
            <person name="Murat C."/>
            <person name="Haon M."/>
            <person name="Benoit I."/>
            <person name="Arfi Y."/>
            <person name="Chevret D."/>
            <person name="Drula E."/>
            <person name="Kwon M.J."/>
            <person name="Gouret P."/>
            <person name="Lesage-Meessen L."/>
            <person name="Lombard V."/>
            <person name="Mariette J."/>
            <person name="Noirot C."/>
            <person name="Park J."/>
            <person name="Patyshakuliyeva A."/>
            <person name="Wieneger R.A.B."/>
            <person name="Wosten H.A.B."/>
            <person name="Martin F."/>
            <person name="Coutinho P.M."/>
            <person name="de Vries R."/>
            <person name="Martinez A.T."/>
            <person name="Klopp C."/>
            <person name="Pontarotti P."/>
            <person name="Henrissat B."/>
            <person name="Record E."/>
        </authorList>
    </citation>
    <scope>NUCLEOTIDE SEQUENCE [LARGE SCALE GENOMIC DNA]</scope>
    <source>
        <strain evidence="1">BRFM137</strain>
    </source>
</reference>
<organism evidence="1 2">
    <name type="scientific">Pycnoporus cinnabarinus</name>
    <name type="common">Cinnabar-red polypore</name>
    <name type="synonym">Trametes cinnabarina</name>
    <dbReference type="NCBI Taxonomy" id="5643"/>
    <lineage>
        <taxon>Eukaryota</taxon>
        <taxon>Fungi</taxon>
        <taxon>Dikarya</taxon>
        <taxon>Basidiomycota</taxon>
        <taxon>Agaricomycotina</taxon>
        <taxon>Agaricomycetes</taxon>
        <taxon>Polyporales</taxon>
        <taxon>Polyporaceae</taxon>
        <taxon>Trametes</taxon>
    </lineage>
</organism>
<dbReference type="Gene3D" id="3.80.10.10">
    <property type="entry name" value="Ribonuclease Inhibitor"/>
    <property type="match status" value="1"/>
</dbReference>
<dbReference type="OrthoDB" id="2754621at2759"/>